<evidence type="ECO:0000256" key="1">
    <source>
        <dbReference type="SAM" id="MobiDB-lite"/>
    </source>
</evidence>
<organism evidence="4 5">
    <name type="scientific">Rhodocollybia butyracea</name>
    <dbReference type="NCBI Taxonomy" id="206335"/>
    <lineage>
        <taxon>Eukaryota</taxon>
        <taxon>Fungi</taxon>
        <taxon>Dikarya</taxon>
        <taxon>Basidiomycota</taxon>
        <taxon>Agaricomycotina</taxon>
        <taxon>Agaricomycetes</taxon>
        <taxon>Agaricomycetidae</taxon>
        <taxon>Agaricales</taxon>
        <taxon>Marasmiineae</taxon>
        <taxon>Omphalotaceae</taxon>
        <taxon>Rhodocollybia</taxon>
    </lineage>
</organism>
<feature type="transmembrane region" description="Helical" evidence="2">
    <location>
        <begin position="120"/>
        <end position="141"/>
    </location>
</feature>
<reference evidence="4" key="1">
    <citation type="submission" date="2020-11" db="EMBL/GenBank/DDBJ databases">
        <authorList>
            <consortium name="DOE Joint Genome Institute"/>
            <person name="Ahrendt S."/>
            <person name="Riley R."/>
            <person name="Andreopoulos W."/>
            <person name="Labutti K."/>
            <person name="Pangilinan J."/>
            <person name="Ruiz-Duenas F.J."/>
            <person name="Barrasa J.M."/>
            <person name="Sanchez-Garcia M."/>
            <person name="Camarero S."/>
            <person name="Miyauchi S."/>
            <person name="Serrano A."/>
            <person name="Linde D."/>
            <person name="Babiker R."/>
            <person name="Drula E."/>
            <person name="Ayuso-Fernandez I."/>
            <person name="Pacheco R."/>
            <person name="Padilla G."/>
            <person name="Ferreira P."/>
            <person name="Barriuso J."/>
            <person name="Kellner H."/>
            <person name="Castanera R."/>
            <person name="Alfaro M."/>
            <person name="Ramirez L."/>
            <person name="Pisabarro A.G."/>
            <person name="Kuo A."/>
            <person name="Tritt A."/>
            <person name="Lipzen A."/>
            <person name="He G."/>
            <person name="Yan M."/>
            <person name="Ng V."/>
            <person name="Cullen D."/>
            <person name="Martin F."/>
            <person name="Rosso M.-N."/>
            <person name="Henrissat B."/>
            <person name="Hibbett D."/>
            <person name="Martinez A.T."/>
            <person name="Grigoriev I.V."/>
        </authorList>
    </citation>
    <scope>NUCLEOTIDE SEQUENCE</scope>
    <source>
        <strain evidence="4">AH 40177</strain>
    </source>
</reference>
<feature type="compositionally biased region" description="Low complexity" evidence="1">
    <location>
        <begin position="321"/>
        <end position="330"/>
    </location>
</feature>
<accession>A0A9P5PPM6</accession>
<dbReference type="Proteomes" id="UP000772434">
    <property type="component" value="Unassembled WGS sequence"/>
</dbReference>
<name>A0A9P5PPM6_9AGAR</name>
<dbReference type="PANTHER" id="PTHR40465:SF1">
    <property type="entry name" value="DUF6534 DOMAIN-CONTAINING PROTEIN"/>
    <property type="match status" value="1"/>
</dbReference>
<comment type="caution">
    <text evidence="4">The sequence shown here is derived from an EMBL/GenBank/DDBJ whole genome shotgun (WGS) entry which is preliminary data.</text>
</comment>
<feature type="region of interest" description="Disordered" evidence="1">
    <location>
        <begin position="276"/>
        <end position="356"/>
    </location>
</feature>
<keyword evidence="5" id="KW-1185">Reference proteome</keyword>
<feature type="compositionally biased region" description="Polar residues" evidence="1">
    <location>
        <begin position="331"/>
        <end position="350"/>
    </location>
</feature>
<feature type="transmembrane region" description="Helical" evidence="2">
    <location>
        <begin position="161"/>
        <end position="186"/>
    </location>
</feature>
<proteinExistence type="predicted"/>
<dbReference type="OrthoDB" id="2929525at2759"/>
<feature type="transmembrane region" description="Helical" evidence="2">
    <location>
        <begin position="211"/>
        <end position="236"/>
    </location>
</feature>
<gene>
    <name evidence="4" type="ORF">BDP27DRAFT_1404042</name>
</gene>
<protein>
    <recommendedName>
        <fullName evidence="3">DUF6534 domain-containing protein</fullName>
    </recommendedName>
</protein>
<feature type="domain" description="DUF6534" evidence="3">
    <location>
        <begin position="172"/>
        <end position="264"/>
    </location>
</feature>
<evidence type="ECO:0000313" key="5">
    <source>
        <dbReference type="Proteomes" id="UP000772434"/>
    </source>
</evidence>
<evidence type="ECO:0000259" key="3">
    <source>
        <dbReference type="Pfam" id="PF20152"/>
    </source>
</evidence>
<feature type="compositionally biased region" description="Polar residues" evidence="1">
    <location>
        <begin position="276"/>
        <end position="320"/>
    </location>
</feature>
<feature type="transmembrane region" description="Helical" evidence="2">
    <location>
        <begin position="12"/>
        <end position="35"/>
    </location>
</feature>
<keyword evidence="2" id="KW-0472">Membrane</keyword>
<keyword evidence="2" id="KW-1133">Transmembrane helix</keyword>
<feature type="transmembrane region" description="Helical" evidence="2">
    <location>
        <begin position="242"/>
        <end position="261"/>
    </location>
</feature>
<dbReference type="InterPro" id="IPR045339">
    <property type="entry name" value="DUF6534"/>
</dbReference>
<evidence type="ECO:0000256" key="2">
    <source>
        <dbReference type="SAM" id="Phobius"/>
    </source>
</evidence>
<dbReference type="AlphaFoldDB" id="A0A9P5PPM6"/>
<keyword evidence="2" id="KW-0812">Transmembrane</keyword>
<dbReference type="Pfam" id="PF20152">
    <property type="entry name" value="DUF6534"/>
    <property type="match status" value="1"/>
</dbReference>
<feature type="transmembrane region" description="Helical" evidence="2">
    <location>
        <begin position="47"/>
        <end position="67"/>
    </location>
</feature>
<sequence>MPPLPDFDSPMLLGALEIGAFISIFMFGTVVMQAHIYYQNCANDSRFLVYFITLIILLELGHALATAHSVWWATITIANLSIKPGNSYAIAACTLYSAVITFLVKVYYVNRVRQLSSKTWLAVIGWFFAGIDFGSSLAVSYEAFRDVPLEPDNFELQRNWGWLITTSLGLSSLVDVFIAAMMVYFLKQVSIRAYSGPSYPMKNSAELLNRLLLWTIETGLLTSVASVVALICFHAMEFNYVWFAVYLPLAKLYSNSLLASLNARPARRKRLGIVQVQPSPSASSLRSTARSHSRPESPSTIASFESPRRSWSNGNLSFRRSTIATSSSSTLKPQEVSTQPRRSTVGSRANSETKKDKVFLSRLETKVDTQTYNYPRQKINSVVEFNGKQRSREQYAYANRPRSFSRLHTSVVRESGWI</sequence>
<feature type="transmembrane region" description="Helical" evidence="2">
    <location>
        <begin position="87"/>
        <end position="108"/>
    </location>
</feature>
<dbReference type="PANTHER" id="PTHR40465">
    <property type="entry name" value="CHROMOSOME 1, WHOLE GENOME SHOTGUN SEQUENCE"/>
    <property type="match status" value="1"/>
</dbReference>
<evidence type="ECO:0000313" key="4">
    <source>
        <dbReference type="EMBL" id="KAF9067089.1"/>
    </source>
</evidence>
<dbReference type="EMBL" id="JADNRY010000078">
    <property type="protein sequence ID" value="KAF9067089.1"/>
    <property type="molecule type" value="Genomic_DNA"/>
</dbReference>